<evidence type="ECO:0000313" key="10">
    <source>
        <dbReference type="EMBL" id="KAJ6642737.1"/>
    </source>
</evidence>
<comment type="similarity">
    <text evidence="2">Belongs to the flagellar radial spoke RSP3 family.</text>
</comment>
<name>A0A9Q0N402_9DIPT</name>
<proteinExistence type="inferred from homology"/>
<evidence type="ECO:0000256" key="5">
    <source>
        <dbReference type="ARBA" id="ARBA00022846"/>
    </source>
</evidence>
<keyword evidence="6" id="KW-0969">Cilium</keyword>
<dbReference type="PANTHER" id="PTHR21648:SF0">
    <property type="entry name" value="RADIAL SPOKE HEAD PROTEIN 3 HOMOLOG"/>
    <property type="match status" value="1"/>
</dbReference>
<keyword evidence="4" id="KW-0597">Phosphoprotein</keyword>
<protein>
    <submittedName>
        <fullName evidence="10">Radial spoke head protein 3 like</fullName>
    </submittedName>
</protein>
<evidence type="ECO:0000256" key="8">
    <source>
        <dbReference type="ARBA" id="ARBA00023273"/>
    </source>
</evidence>
<evidence type="ECO:0000256" key="7">
    <source>
        <dbReference type="ARBA" id="ARBA00023212"/>
    </source>
</evidence>
<dbReference type="PANTHER" id="PTHR21648">
    <property type="entry name" value="FLAGELLAR RADIAL SPOKE PROTEIN 3"/>
    <property type="match status" value="1"/>
</dbReference>
<evidence type="ECO:0000256" key="3">
    <source>
        <dbReference type="ARBA" id="ARBA00022490"/>
    </source>
</evidence>
<evidence type="ECO:0000256" key="1">
    <source>
        <dbReference type="ARBA" id="ARBA00004611"/>
    </source>
</evidence>
<accession>A0A9Q0N402</accession>
<dbReference type="AlphaFoldDB" id="A0A9Q0N402"/>
<keyword evidence="3" id="KW-0963">Cytoplasm</keyword>
<reference evidence="10" key="1">
    <citation type="submission" date="2022-07" db="EMBL/GenBank/DDBJ databases">
        <authorList>
            <person name="Trinca V."/>
            <person name="Uliana J.V.C."/>
            <person name="Torres T.T."/>
            <person name="Ward R.J."/>
            <person name="Monesi N."/>
        </authorList>
    </citation>
    <scope>NUCLEOTIDE SEQUENCE</scope>
    <source>
        <strain evidence="10">HSMRA1968</strain>
        <tissue evidence="10">Whole embryos</tissue>
    </source>
</reference>
<evidence type="ECO:0000256" key="4">
    <source>
        <dbReference type="ARBA" id="ARBA00022553"/>
    </source>
</evidence>
<dbReference type="GO" id="GO:0005929">
    <property type="term" value="C:cilium"/>
    <property type="evidence" value="ECO:0007669"/>
    <property type="project" value="TreeGrafter"/>
</dbReference>
<gene>
    <name evidence="10" type="primary">RSPH3</name>
    <name evidence="10" type="ORF">Bhyg_07691</name>
</gene>
<feature type="compositionally biased region" description="Basic residues" evidence="9">
    <location>
        <begin position="125"/>
        <end position="134"/>
    </location>
</feature>
<dbReference type="InterPro" id="IPR009290">
    <property type="entry name" value="Radial_spoke_3"/>
</dbReference>
<keyword evidence="5" id="KW-0282">Flagellum</keyword>
<evidence type="ECO:0000256" key="6">
    <source>
        <dbReference type="ARBA" id="ARBA00023069"/>
    </source>
</evidence>
<feature type="region of interest" description="Disordered" evidence="9">
    <location>
        <begin position="125"/>
        <end position="147"/>
    </location>
</feature>
<keyword evidence="11" id="KW-1185">Reference proteome</keyword>
<evidence type="ECO:0000256" key="9">
    <source>
        <dbReference type="SAM" id="MobiDB-lite"/>
    </source>
</evidence>
<evidence type="ECO:0000313" key="11">
    <source>
        <dbReference type="Proteomes" id="UP001151699"/>
    </source>
</evidence>
<organism evidence="10 11">
    <name type="scientific">Pseudolycoriella hygida</name>
    <dbReference type="NCBI Taxonomy" id="35572"/>
    <lineage>
        <taxon>Eukaryota</taxon>
        <taxon>Metazoa</taxon>
        <taxon>Ecdysozoa</taxon>
        <taxon>Arthropoda</taxon>
        <taxon>Hexapoda</taxon>
        <taxon>Insecta</taxon>
        <taxon>Pterygota</taxon>
        <taxon>Neoptera</taxon>
        <taxon>Endopterygota</taxon>
        <taxon>Diptera</taxon>
        <taxon>Nematocera</taxon>
        <taxon>Sciaroidea</taxon>
        <taxon>Sciaridae</taxon>
        <taxon>Pseudolycoriella</taxon>
    </lineage>
</organism>
<dbReference type="OrthoDB" id="313308at2759"/>
<sequence>MSTSSNVPKSIEEPMESEATIHSTKSAFTVLNSAENLKTTYTKPNAIVRPSIRQNPLSGEDLILNNAEAQILLNDDGKSHYDLENFTKELDIKLRRLQHNKKGSSKNTEIDGANKEHEARRRLMLRKQHQRSHRGIIGTPPPVKGRRHETIQTDKYLEELLTRPIESDAQCQTDLFLHRPPTPLHIVSSIKLINAETQVLDGELFDFDAEVEPLLEIMIGRTVEQSLLEVLNEEEFADLRKQQQEFLTIREAEIADLRRLQSQEFTSNDDKKCQLHQDFSGREDFMEMQNNVTAAQLLQDHIAARLPSVLQAIDPFEENRKEDVKKREDIKKTLGPWLSKEVAEEVGRMIDSQDLLEELVREILEDRAAKYLKICEKEGKEQH</sequence>
<dbReference type="Pfam" id="PF06098">
    <property type="entry name" value="Radial_spoke_3"/>
    <property type="match status" value="1"/>
</dbReference>
<dbReference type="EMBL" id="WJQU01000002">
    <property type="protein sequence ID" value="KAJ6642737.1"/>
    <property type="molecule type" value="Genomic_DNA"/>
</dbReference>
<keyword evidence="8" id="KW-0966">Cell projection</keyword>
<feature type="non-terminal residue" evidence="10">
    <location>
        <position position="1"/>
    </location>
</feature>
<comment type="caution">
    <text evidence="10">The sequence shown here is derived from an EMBL/GenBank/DDBJ whole genome shotgun (WGS) entry which is preliminary data.</text>
</comment>
<keyword evidence="7" id="KW-0206">Cytoskeleton</keyword>
<dbReference type="Proteomes" id="UP001151699">
    <property type="component" value="Chromosome B"/>
</dbReference>
<comment type="subcellular location">
    <subcellularLocation>
        <location evidence="1">Cytoplasm</location>
        <location evidence="1">Cytoskeleton</location>
        <location evidence="1">Flagellum axoneme</location>
    </subcellularLocation>
</comment>
<evidence type="ECO:0000256" key="2">
    <source>
        <dbReference type="ARBA" id="ARBA00006737"/>
    </source>
</evidence>